<protein>
    <submittedName>
        <fullName evidence="2">Uncharacterized protein</fullName>
    </submittedName>
</protein>
<evidence type="ECO:0000313" key="3">
    <source>
        <dbReference type="Proteomes" id="UP000077266"/>
    </source>
</evidence>
<sequence length="642" mass="70395">MSAPTDSKASLFSRLVKQGRRFYPRLSPHWGVATAPADDDQELSDRTPATPTLVSSPSSWTRAAHPFTPLRAARPASPVLTHTPLTLRSWGSSSSTLGDCLERYAHQDNALRTPSGDNSDVILDKKHLEESTFTYRDRRPPSPSSSFRRPFPSSPPDDYDKDEMDVIYDSTVRSPHRYSRSPSPTASVRGLPPSSPRSHDDDDDDDSNDDADYMDVADPQIPAEQDTVAADEDEDMLDVAFAPDAPAATLTANDDNDNMDVKNTRVDHLLPEEQVTDAIDTYMAEPVSRPDAVGASSSRNAHPLAESDDALDSLLVAGTFSYTRPDTAQDQALAYPAARAVHTPTAAQIAPKHGDRSPLSAAHVSARPSRPHLPLPVPVTGKRAYHDSHDEDGRPTKKTKEQPATQPATQLRPKRERRAAGQRAMHKVPPRADKGDDHVTAATELMEVDDGAVGAPDTSDRDWTPGMPIVNVDANVFSSYIKRRTDVSELVVDWKGSVFLNVNDRLSGERQFIRYAPAVLSKINARVKTLVLGDSVPDEYLDALKLAEKLDADELVIRVSGRVNPPLFHRIGNLLSLPSLRRVIFVSVRCSAGTRHAIPWEYVEHLLSTIIATVHKPDVDHSNVFVAGANNHRKELSLVGNF</sequence>
<accession>A0A165LZX9</accession>
<feature type="compositionally biased region" description="Acidic residues" evidence="1">
    <location>
        <begin position="201"/>
        <end position="215"/>
    </location>
</feature>
<evidence type="ECO:0000256" key="1">
    <source>
        <dbReference type="SAM" id="MobiDB-lite"/>
    </source>
</evidence>
<name>A0A165LZX9_EXIGL</name>
<feature type="compositionally biased region" description="Acidic residues" evidence="1">
    <location>
        <begin position="157"/>
        <end position="166"/>
    </location>
</feature>
<reference evidence="2 3" key="1">
    <citation type="journal article" date="2016" name="Mol. Biol. Evol.">
        <title>Comparative Genomics of Early-Diverging Mushroom-Forming Fungi Provides Insights into the Origins of Lignocellulose Decay Capabilities.</title>
        <authorList>
            <person name="Nagy L.G."/>
            <person name="Riley R."/>
            <person name="Tritt A."/>
            <person name="Adam C."/>
            <person name="Daum C."/>
            <person name="Floudas D."/>
            <person name="Sun H."/>
            <person name="Yadav J.S."/>
            <person name="Pangilinan J."/>
            <person name="Larsson K.H."/>
            <person name="Matsuura K."/>
            <person name="Barry K."/>
            <person name="Labutti K."/>
            <person name="Kuo R."/>
            <person name="Ohm R.A."/>
            <person name="Bhattacharya S.S."/>
            <person name="Shirouzu T."/>
            <person name="Yoshinaga Y."/>
            <person name="Martin F.M."/>
            <person name="Grigoriev I.V."/>
            <person name="Hibbett D.S."/>
        </authorList>
    </citation>
    <scope>NUCLEOTIDE SEQUENCE [LARGE SCALE GENOMIC DNA]</scope>
    <source>
        <strain evidence="2 3">HHB12029</strain>
    </source>
</reference>
<gene>
    <name evidence="2" type="ORF">EXIGLDRAFT_746569</name>
</gene>
<keyword evidence="3" id="KW-1185">Reference proteome</keyword>
<feature type="compositionally biased region" description="Basic and acidic residues" evidence="1">
    <location>
        <begin position="384"/>
        <end position="401"/>
    </location>
</feature>
<dbReference type="Proteomes" id="UP000077266">
    <property type="component" value="Unassembled WGS sequence"/>
</dbReference>
<organism evidence="2 3">
    <name type="scientific">Exidia glandulosa HHB12029</name>
    <dbReference type="NCBI Taxonomy" id="1314781"/>
    <lineage>
        <taxon>Eukaryota</taxon>
        <taxon>Fungi</taxon>
        <taxon>Dikarya</taxon>
        <taxon>Basidiomycota</taxon>
        <taxon>Agaricomycotina</taxon>
        <taxon>Agaricomycetes</taxon>
        <taxon>Auriculariales</taxon>
        <taxon>Exidiaceae</taxon>
        <taxon>Exidia</taxon>
    </lineage>
</organism>
<dbReference type="AlphaFoldDB" id="A0A165LZX9"/>
<feature type="region of interest" description="Disordered" evidence="1">
    <location>
        <begin position="29"/>
        <end position="61"/>
    </location>
</feature>
<proteinExistence type="predicted"/>
<feature type="region of interest" description="Disordered" evidence="1">
    <location>
        <begin position="344"/>
        <end position="436"/>
    </location>
</feature>
<dbReference type="EMBL" id="KV425917">
    <property type="protein sequence ID" value="KZV98567.1"/>
    <property type="molecule type" value="Genomic_DNA"/>
</dbReference>
<feature type="region of interest" description="Disordered" evidence="1">
    <location>
        <begin position="132"/>
        <end position="219"/>
    </location>
</feature>
<dbReference type="InParanoid" id="A0A165LZX9"/>
<feature type="compositionally biased region" description="Polar residues" evidence="1">
    <location>
        <begin position="47"/>
        <end position="61"/>
    </location>
</feature>
<evidence type="ECO:0000313" key="2">
    <source>
        <dbReference type="EMBL" id="KZV98567.1"/>
    </source>
</evidence>